<gene>
    <name evidence="3" type="ORF">EJC49_19315</name>
</gene>
<dbReference type="Proteomes" id="UP000278398">
    <property type="component" value="Unassembled WGS sequence"/>
</dbReference>
<dbReference type="Pfam" id="PF13182">
    <property type="entry name" value="DUF4007"/>
    <property type="match status" value="1"/>
</dbReference>
<evidence type="ECO:0000313" key="4">
    <source>
        <dbReference type="Proteomes" id="UP000278398"/>
    </source>
</evidence>
<evidence type="ECO:0000259" key="2">
    <source>
        <dbReference type="Pfam" id="PF13182"/>
    </source>
</evidence>
<reference evidence="3 4" key="1">
    <citation type="submission" date="2018-12" db="EMBL/GenBank/DDBJ databases">
        <title>Mesorhizobium carbonis sp. nov., isolated from coal mine water.</title>
        <authorList>
            <person name="Xin W."/>
            <person name="Xu Z."/>
            <person name="Xiang F."/>
            <person name="Zhang J."/>
            <person name="Xi L."/>
            <person name="Liu J."/>
        </authorList>
    </citation>
    <scope>NUCLEOTIDE SEQUENCE [LARGE SCALE GENOMIC DNA]</scope>
    <source>
        <strain evidence="3 4">B2.3</strain>
    </source>
</reference>
<name>A0A3R9ZYG8_9HYPH</name>
<proteinExistence type="predicted"/>
<dbReference type="OrthoDB" id="747541at2"/>
<dbReference type="InterPro" id="IPR025248">
    <property type="entry name" value="DUF4007"/>
</dbReference>
<feature type="compositionally biased region" description="Basic residues" evidence="1">
    <location>
        <begin position="8"/>
        <end position="28"/>
    </location>
</feature>
<dbReference type="EMBL" id="RWKW01000079">
    <property type="protein sequence ID" value="RST84732.1"/>
    <property type="molecule type" value="Genomic_DNA"/>
</dbReference>
<organism evidence="3 4">
    <name type="scientific">Aquibium carbonis</name>
    <dbReference type="NCBI Taxonomy" id="2495581"/>
    <lineage>
        <taxon>Bacteria</taxon>
        <taxon>Pseudomonadati</taxon>
        <taxon>Pseudomonadota</taxon>
        <taxon>Alphaproteobacteria</taxon>
        <taxon>Hyphomicrobiales</taxon>
        <taxon>Phyllobacteriaceae</taxon>
        <taxon>Aquibium</taxon>
    </lineage>
</organism>
<protein>
    <submittedName>
        <fullName evidence="3">DUF4007 family protein</fullName>
    </submittedName>
</protein>
<accession>A0A3R9ZYG8</accession>
<dbReference type="AlphaFoldDB" id="A0A3R9ZYG8"/>
<evidence type="ECO:0000313" key="3">
    <source>
        <dbReference type="EMBL" id="RST84732.1"/>
    </source>
</evidence>
<feature type="region of interest" description="Disordered" evidence="1">
    <location>
        <begin position="1"/>
        <end position="32"/>
    </location>
</feature>
<evidence type="ECO:0000256" key="1">
    <source>
        <dbReference type="SAM" id="MobiDB-lite"/>
    </source>
</evidence>
<comment type="caution">
    <text evidence="3">The sequence shown here is derived from an EMBL/GenBank/DDBJ whole genome shotgun (WGS) entry which is preliminary data.</text>
</comment>
<keyword evidence="4" id="KW-1185">Reference proteome</keyword>
<feature type="domain" description="DUF4007" evidence="2">
    <location>
        <begin position="51"/>
        <end position="307"/>
    </location>
</feature>
<sequence length="340" mass="38600">MGEGGCRPYRHRPLQHRRRGRTGRRADRRRAETGCARTEIRMTLAALRPRFSGHETFACRFAWLPKAIRLITRDSRALSDDERAILELGLGKNMVRALRFWLEAFDVASVEAGTWSLLPFGEAMFGDNGLDPYIERAETQWLLHWRLSTAVENPLFAWRHILYRRMRPDFTRSELLAEMRAEGERLGYEHSDVTLLQHADVFIHSYLGSLNPASPEDALDGPLVDLGLLRRLGRRRGADRIEPVFTLTRIPISEIGVGVVNYAIASYWTARRAGESVVTFRDLAHGEGSPGATLRMETDDLRDHLERSPAPWSYRPSGDAGSVIAVADLDPARLLREIYT</sequence>